<dbReference type="InterPro" id="IPR048020">
    <property type="entry name" value="Transpos_IS3"/>
</dbReference>
<reference evidence="2 3" key="1">
    <citation type="submission" date="2017-10" db="EMBL/GenBank/DDBJ databases">
        <title>The draft genome sequence of Lewinella nigricans NBRC 102662.</title>
        <authorList>
            <person name="Wang K."/>
        </authorList>
    </citation>
    <scope>NUCLEOTIDE SEQUENCE [LARGE SCALE GENOMIC DNA]</scope>
    <source>
        <strain evidence="2 3">NBRC 102662</strain>
    </source>
</reference>
<dbReference type="InterPro" id="IPR036397">
    <property type="entry name" value="RNaseH_sf"/>
</dbReference>
<dbReference type="InterPro" id="IPR001584">
    <property type="entry name" value="Integrase_cat-core"/>
</dbReference>
<dbReference type="EMBL" id="PDUD01000026">
    <property type="protein sequence ID" value="PHN04340.1"/>
    <property type="molecule type" value="Genomic_DNA"/>
</dbReference>
<dbReference type="SUPFAM" id="SSF53098">
    <property type="entry name" value="Ribonuclease H-like"/>
    <property type="match status" value="1"/>
</dbReference>
<comment type="caution">
    <text evidence="2">The sequence shown here is derived from an EMBL/GenBank/DDBJ whole genome shotgun (WGS) entry which is preliminary data.</text>
</comment>
<name>A0A2D0N7I0_FLAN2</name>
<dbReference type="AlphaFoldDB" id="A0A2D0N7I0"/>
<dbReference type="PANTHER" id="PTHR47515">
    <property type="entry name" value="LOW CALCIUM RESPONSE LOCUS PROTEIN T"/>
    <property type="match status" value="1"/>
</dbReference>
<dbReference type="PROSITE" id="PS50994">
    <property type="entry name" value="INTEGRASE"/>
    <property type="match status" value="1"/>
</dbReference>
<proteinExistence type="predicted"/>
<dbReference type="OrthoDB" id="930609at2"/>
<dbReference type="GO" id="GO:0015074">
    <property type="term" value="P:DNA integration"/>
    <property type="evidence" value="ECO:0007669"/>
    <property type="project" value="InterPro"/>
</dbReference>
<dbReference type="GO" id="GO:0003676">
    <property type="term" value="F:nucleic acid binding"/>
    <property type="evidence" value="ECO:0007669"/>
    <property type="project" value="InterPro"/>
</dbReference>
<protein>
    <submittedName>
        <fullName evidence="2">IS3 family transposase</fullName>
    </submittedName>
</protein>
<evidence type="ECO:0000313" key="2">
    <source>
        <dbReference type="EMBL" id="PHN04340.1"/>
    </source>
</evidence>
<dbReference type="InterPro" id="IPR012337">
    <property type="entry name" value="RNaseH-like_sf"/>
</dbReference>
<evidence type="ECO:0000259" key="1">
    <source>
        <dbReference type="PROSITE" id="PS50994"/>
    </source>
</evidence>
<dbReference type="PANTHER" id="PTHR47515:SF2">
    <property type="entry name" value="INTEGRASE CORE DOMAIN PROTEIN"/>
    <property type="match status" value="1"/>
</dbReference>
<feature type="domain" description="Integrase catalytic" evidence="1">
    <location>
        <begin position="104"/>
        <end position="270"/>
    </location>
</feature>
<sequence>MIDSIKADQAVGIRQSCAVLGFRRQTYYKRKQGHRPEELDTYIADLLHQVTRRFVAWGFWMVFHYLRRQGHSWNHKRVYRIWKAEELHLRLPPKRSRISRKYQNLLAPDHINEGWGVDFLSDWVVGPNQESVRVINIIDEHSRKALWSEAYSSISAKTLIEVLNLVVQWRGCPAYIRCDNGPEFISHKLGEWADEYGVELRFIQPGKPSQNGLVERLNKTLRVECLNLEWFSSLEALNEKIQEWSVIYNTIRPHSSIGYKTPDELELQNQNLYFSVVAV</sequence>
<dbReference type="InterPro" id="IPR025948">
    <property type="entry name" value="HTH-like_dom"/>
</dbReference>
<accession>A0A2D0N7I0</accession>
<dbReference type="Gene3D" id="3.30.420.10">
    <property type="entry name" value="Ribonuclease H-like superfamily/Ribonuclease H"/>
    <property type="match status" value="1"/>
</dbReference>
<dbReference type="RefSeq" id="WP_099152366.1">
    <property type="nucleotide sequence ID" value="NZ_PDUD01000026.1"/>
</dbReference>
<dbReference type="NCBIfam" id="NF033516">
    <property type="entry name" value="transpos_IS3"/>
    <property type="match status" value="1"/>
</dbReference>
<organism evidence="2 3">
    <name type="scientific">Flavilitoribacter nigricans (strain ATCC 23147 / DSM 23189 / NBRC 102662 / NCIMB 1420 / SS-2)</name>
    <name type="common">Lewinella nigricans</name>
    <dbReference type="NCBI Taxonomy" id="1122177"/>
    <lineage>
        <taxon>Bacteria</taxon>
        <taxon>Pseudomonadati</taxon>
        <taxon>Bacteroidota</taxon>
        <taxon>Saprospiria</taxon>
        <taxon>Saprospirales</taxon>
        <taxon>Lewinellaceae</taxon>
        <taxon>Flavilitoribacter</taxon>
    </lineage>
</organism>
<dbReference type="Pfam" id="PF13683">
    <property type="entry name" value="rve_3"/>
    <property type="match status" value="1"/>
</dbReference>
<dbReference type="Pfam" id="PF13276">
    <property type="entry name" value="HTH_21"/>
    <property type="match status" value="1"/>
</dbReference>
<dbReference type="Proteomes" id="UP000223913">
    <property type="component" value="Unassembled WGS sequence"/>
</dbReference>
<evidence type="ECO:0000313" key="3">
    <source>
        <dbReference type="Proteomes" id="UP000223913"/>
    </source>
</evidence>
<gene>
    <name evidence="2" type="ORF">CRP01_22525</name>
</gene>
<keyword evidence="3" id="KW-1185">Reference proteome</keyword>